<feature type="compositionally biased region" description="Basic and acidic residues" evidence="1">
    <location>
        <begin position="164"/>
        <end position="175"/>
    </location>
</feature>
<dbReference type="EMBL" id="LR797001">
    <property type="protein sequence ID" value="CAB4180014.1"/>
    <property type="molecule type" value="Genomic_DNA"/>
</dbReference>
<name>A0A6J5QK78_9CAUD</name>
<feature type="compositionally biased region" description="Polar residues" evidence="1">
    <location>
        <begin position="97"/>
        <end position="116"/>
    </location>
</feature>
<organism evidence="2">
    <name type="scientific">uncultured Caudovirales phage</name>
    <dbReference type="NCBI Taxonomy" id="2100421"/>
    <lineage>
        <taxon>Viruses</taxon>
        <taxon>Duplodnaviria</taxon>
        <taxon>Heunggongvirae</taxon>
        <taxon>Uroviricota</taxon>
        <taxon>Caudoviricetes</taxon>
        <taxon>Peduoviridae</taxon>
        <taxon>Maltschvirus</taxon>
        <taxon>Maltschvirus maltsch</taxon>
    </lineage>
</organism>
<reference evidence="2" key="1">
    <citation type="submission" date="2020-05" db="EMBL/GenBank/DDBJ databases">
        <authorList>
            <person name="Chiriac C."/>
            <person name="Salcher M."/>
            <person name="Ghai R."/>
            <person name="Kavagutti S V."/>
        </authorList>
    </citation>
    <scope>NUCLEOTIDE SEQUENCE</scope>
</reference>
<feature type="region of interest" description="Disordered" evidence="1">
    <location>
        <begin position="163"/>
        <end position="227"/>
    </location>
</feature>
<evidence type="ECO:0000256" key="1">
    <source>
        <dbReference type="SAM" id="MobiDB-lite"/>
    </source>
</evidence>
<feature type="region of interest" description="Disordered" evidence="1">
    <location>
        <begin position="1"/>
        <end position="147"/>
    </location>
</feature>
<proteinExistence type="predicted"/>
<gene>
    <name evidence="2" type="ORF">UFOVP1043_4</name>
</gene>
<evidence type="ECO:0000313" key="2">
    <source>
        <dbReference type="EMBL" id="CAB4180014.1"/>
    </source>
</evidence>
<accession>A0A6J5QK78</accession>
<feature type="region of interest" description="Disordered" evidence="1">
    <location>
        <begin position="240"/>
        <end position="324"/>
    </location>
</feature>
<sequence>MANESKRYVQRGTTVADKAKLKYNPTALRDEPKGKSLSFRNDLSPKTSTGGSGGSNLIPRNKVDMASGNRNIGSQASNAKNIVPRGTSQPGPVRPETPSSARTMKDVQGSSRTVNRAITGPKSFVGPADLGKSTPKGSVGSTAGKFGKALGRAHGIGALLYSKDAGEGSDFKGTNDRPAPYSGLTLTGEDKKQEAPKASETKVPAPKVAVKSAPKGESQSGKDDRWKAYEQWVKTNRDPSTADYLKTGFGSKTPAADSGAQSRIDDNASFFKARQLASDNPGMKKGGKVKTKPMKAFAKGGSVRSASSRGDGCATKGHTKGAMR</sequence>
<feature type="compositionally biased region" description="Basic and acidic residues" evidence="1">
    <location>
        <begin position="188"/>
        <end position="200"/>
    </location>
</feature>
<protein>
    <submittedName>
        <fullName evidence="2">Uncharacterized protein</fullName>
    </submittedName>
</protein>
<feature type="compositionally biased region" description="Polar residues" evidence="1">
    <location>
        <begin position="68"/>
        <end position="90"/>
    </location>
</feature>